<dbReference type="Proteomes" id="UP000027075">
    <property type="component" value="Chromosome"/>
</dbReference>
<dbReference type="Proteomes" id="UP000299011">
    <property type="component" value="Chromosome"/>
</dbReference>
<evidence type="ECO:0000313" key="3">
    <source>
        <dbReference type="EMBL" id="EMA04317.1"/>
    </source>
</evidence>
<dbReference type="EMBL" id="AOLO01000002">
    <property type="protein sequence ID" value="EMA04317.1"/>
    <property type="molecule type" value="Genomic_DNA"/>
</dbReference>
<keyword evidence="1" id="KW-0540">Nuclease</keyword>
<reference evidence="1" key="5">
    <citation type="submission" date="2014-05" db="EMBL/GenBank/DDBJ databases">
        <authorList>
            <person name="Wang L."/>
            <person name="Yang H."/>
            <person name="Xiang H."/>
        </authorList>
    </citation>
    <scope>NUCLEOTIDE SEQUENCE</scope>
    <source>
        <strain evidence="1">CGMCC 1.2087</strain>
    </source>
</reference>
<evidence type="ECO:0000313" key="2">
    <source>
        <dbReference type="EMBL" id="AHZ21163.1"/>
    </source>
</evidence>
<dbReference type="PANTHER" id="PTHR37460:SF1">
    <property type="entry name" value="ENDONUCLEASE III"/>
    <property type="match status" value="1"/>
</dbReference>
<dbReference type="GeneID" id="40157148"/>
<dbReference type="OrthoDB" id="17296at2157"/>
<dbReference type="EMBL" id="CP039139">
    <property type="protein sequence ID" value="QCQ75954.1"/>
    <property type="molecule type" value="Genomic_DNA"/>
</dbReference>
<reference evidence="3 6" key="3">
    <citation type="journal article" date="2014" name="PLoS Genet.">
        <title>Phylogenetically driven sequencing of extremely halophilic archaea reveals strategies for static and dynamic osmo-response.</title>
        <authorList>
            <person name="Becker E.A."/>
            <person name="Seitzer P.M."/>
            <person name="Tritt A."/>
            <person name="Larsen D."/>
            <person name="Krusor M."/>
            <person name="Yao A.I."/>
            <person name="Wu D."/>
            <person name="Madern D."/>
            <person name="Eisen J.A."/>
            <person name="Darling A.E."/>
            <person name="Facciotti M.T."/>
        </authorList>
    </citation>
    <scope>NUCLEOTIDE SEQUENCE [LARGE SCALE GENOMIC DNA]</scope>
    <source>
        <strain evidence="3">ATCC 33500</strain>
        <strain evidence="6">ATCC 33500 / DSM 1411 / JCM 8866 / NBRC 14739 / NCIMB 2177 / R-4</strain>
    </source>
</reference>
<evidence type="ECO:0000313" key="4">
    <source>
        <dbReference type="EMBL" id="QCQ75954.1"/>
    </source>
</evidence>
<protein>
    <submittedName>
        <fullName evidence="1">Endonuclease associated protein</fullName>
        <ecNumber evidence="1">4.2.99.18</ecNumber>
    </submittedName>
    <submittedName>
        <fullName evidence="4">GIY-YIG nuclease family protein</fullName>
    </submittedName>
</protein>
<gene>
    <name evidence="1" type="ordered locus">HFX_1791</name>
    <name evidence="2" type="ORF">BM92_00145</name>
    <name evidence="3" type="ORF">C439_01542</name>
    <name evidence="4" type="ORF">E6P09_11985</name>
</gene>
<evidence type="ECO:0000313" key="7">
    <source>
        <dbReference type="Proteomes" id="UP000027075"/>
    </source>
</evidence>
<dbReference type="EC" id="4.2.99.18" evidence="1"/>
<dbReference type="STRING" id="523841.HFX_1791"/>
<dbReference type="eggNOG" id="arCOG00463">
    <property type="taxonomic scope" value="Archaea"/>
</dbReference>
<keyword evidence="1" id="KW-0378">Hydrolase</keyword>
<dbReference type="PATRIC" id="fig|523841.21.peg.310"/>
<dbReference type="KEGG" id="hme:HFX_1791"/>
<dbReference type="Proteomes" id="UP000011603">
    <property type="component" value="Unassembled WGS sequence"/>
</dbReference>
<keyword evidence="1" id="KW-0255">Endonuclease</keyword>
<evidence type="ECO:0000313" key="5">
    <source>
        <dbReference type="Proteomes" id="UP000006469"/>
    </source>
</evidence>
<proteinExistence type="predicted"/>
<evidence type="ECO:0000313" key="6">
    <source>
        <dbReference type="Proteomes" id="UP000011603"/>
    </source>
</evidence>
<dbReference type="RefSeq" id="WP_004056555.1">
    <property type="nucleotide sequence ID" value="NC_017941.2"/>
</dbReference>
<keyword evidence="6" id="KW-1185">Reference proteome</keyword>
<name>I3R5I5_HALMT</name>
<dbReference type="EMBL" id="CP007551">
    <property type="protein sequence ID" value="AHZ21163.1"/>
    <property type="molecule type" value="Genomic_DNA"/>
</dbReference>
<reference evidence="4 8" key="6">
    <citation type="submission" date="2019-04" db="EMBL/GenBank/DDBJ databases">
        <title>Methylomes of two halophilic Archaea, Haloarcula marismortui and Haloferax mediterranei.</title>
        <authorList>
            <person name="DasSarma S."/>
            <person name="DasSarma P."/>
            <person name="DasSarma S."/>
            <person name="Fomenkov A."/>
            <person name="Vincze T."/>
            <person name="Anton B.P."/>
            <person name="Roberts R.J."/>
        </authorList>
    </citation>
    <scope>NUCLEOTIDE SEQUENCE [LARGE SCALE GENOMIC DNA]</scope>
    <source>
        <strain evidence="4">ATCC 33500</strain>
        <strain evidence="8">ATCC 33500 / DSM 1411 / JCM 8866 / NBRC 14739 / NCIMB 2177 / R-4</strain>
    </source>
</reference>
<dbReference type="PaxDb" id="523841-HFX_1791"/>
<sequence>MSDPHRQLSVHSLDPAALGTGDDPLDLDAAAPPGTYALVFAVPETTIEVGALGACQFPAGGYVYVGSAFGSGGLRRVLRHRRVARGEHDARHWHVDYLGGHPDVELVEVICVTDRDAECAVASELGPPAIGGFGSSDCSCKAHLTRHRDAETAASTAVSAFRGEN</sequence>
<reference evidence="2 7" key="4">
    <citation type="submission" date="2014-04" db="EMBL/GenBank/DDBJ databases">
        <title>Transcriptional profiles of Haloferax mediterranei on the basis of nitrogen availability.</title>
        <authorList>
            <person name="Bautista V."/>
        </authorList>
    </citation>
    <scope>NUCLEOTIDE SEQUENCE [LARGE SCALE GENOMIC DNA]</scope>
    <source>
        <strain evidence="2">ATCC 33500</strain>
        <strain evidence="7">ATCC 33500 / DSM 1411 / JCM 8866 / NBRC 14739 / NCIMB 2177 / R-4</strain>
    </source>
</reference>
<dbReference type="Pfam" id="PF01986">
    <property type="entry name" value="DUF123"/>
    <property type="match status" value="1"/>
</dbReference>
<reference evidence="1 5" key="2">
    <citation type="journal article" date="2012" name="J. Bacteriol.">
        <title>Complete genome sequence of the metabolically versatile halophilic archaeon Haloferax mediterranei, a poly(3-hydroxybutyrate-co-3-hydroxyvalerate) producer.</title>
        <authorList>
            <person name="Han J."/>
            <person name="Zhang F."/>
            <person name="Hou J."/>
            <person name="Liu X."/>
            <person name="Li M."/>
            <person name="Liu H."/>
            <person name="Cai L."/>
            <person name="Zhang B."/>
            <person name="Chen Y."/>
            <person name="Zhou J."/>
            <person name="Hu S."/>
            <person name="Xiang H."/>
        </authorList>
    </citation>
    <scope>NUCLEOTIDE SEQUENCE [LARGE SCALE GENOMIC DNA]</scope>
    <source>
        <strain evidence="5">ATCC 33500 / DSM 1411 / JCM 8866 / NBRC 14739 / NCIMB 2177 / R-4</strain>
        <strain evidence="1">CGMCC 1.2087</strain>
    </source>
</reference>
<keyword evidence="1" id="KW-0456">Lyase</keyword>
<organism evidence="1 5">
    <name type="scientific">Haloferax mediterranei (strain ATCC 33500 / DSM 1411 / JCM 8866 / NBRC 14739 / NCIMB 2177 / R-4)</name>
    <name type="common">Halobacterium mediterranei</name>
    <dbReference type="NCBI Taxonomy" id="523841"/>
    <lineage>
        <taxon>Archaea</taxon>
        <taxon>Methanobacteriati</taxon>
        <taxon>Methanobacteriota</taxon>
        <taxon>Stenosarchaea group</taxon>
        <taxon>Halobacteria</taxon>
        <taxon>Halobacteriales</taxon>
        <taxon>Haloferacaceae</taxon>
        <taxon>Haloferax</taxon>
    </lineage>
</organism>
<dbReference type="PANTHER" id="PTHR37460">
    <property type="entry name" value="ENDONUCLEASE III"/>
    <property type="match status" value="1"/>
</dbReference>
<reference evidence="1" key="1">
    <citation type="journal article" date="2012" name="Appl. Environ. Microbiol.">
        <title>Identification of the haloarchaeal phasin (PhaP) that functions in polyhydroxyalkanoate accumulation and granule formation in Haloferax mediterranei.</title>
        <authorList>
            <person name="Cai S."/>
            <person name="Cai L."/>
            <person name="Liu H."/>
            <person name="Liu X."/>
            <person name="Han J."/>
            <person name="Zhou J."/>
            <person name="Xiang H."/>
        </authorList>
    </citation>
    <scope>NUCLEOTIDE SEQUENCE</scope>
    <source>
        <strain evidence="1">CGMCC 1.2087</strain>
    </source>
</reference>
<dbReference type="CDD" id="cd10441">
    <property type="entry name" value="GIY-YIG_COG1833"/>
    <property type="match status" value="1"/>
</dbReference>
<dbReference type="EMBL" id="CP001868">
    <property type="protein sequence ID" value="AFK19495.1"/>
    <property type="molecule type" value="Genomic_DNA"/>
</dbReference>
<dbReference type="Proteomes" id="UP000006469">
    <property type="component" value="Chromosome"/>
</dbReference>
<evidence type="ECO:0000313" key="1">
    <source>
        <dbReference type="EMBL" id="AFK19495.1"/>
    </source>
</evidence>
<dbReference type="HOGENOM" id="CLU_115699_0_0_2"/>
<evidence type="ECO:0000313" key="8">
    <source>
        <dbReference type="Proteomes" id="UP000299011"/>
    </source>
</evidence>
<dbReference type="GO" id="GO:0140078">
    <property type="term" value="F:class I DNA-(apurinic or apyrimidinic site) endonuclease activity"/>
    <property type="evidence" value="ECO:0007669"/>
    <property type="project" value="UniProtKB-EC"/>
</dbReference>
<dbReference type="AlphaFoldDB" id="I3R5I5"/>
<accession>I3R5I5</accession>
<dbReference type="InterPro" id="IPR002837">
    <property type="entry name" value="DUF123"/>
</dbReference>